<name>A0ACC2X2S8_9TREE</name>
<evidence type="ECO:0000313" key="2">
    <source>
        <dbReference type="Proteomes" id="UP001234202"/>
    </source>
</evidence>
<evidence type="ECO:0000313" key="1">
    <source>
        <dbReference type="EMBL" id="KAJ9118078.1"/>
    </source>
</evidence>
<dbReference type="Proteomes" id="UP001234202">
    <property type="component" value="Unassembled WGS sequence"/>
</dbReference>
<gene>
    <name evidence="1" type="ORF">QFC24_006350</name>
</gene>
<comment type="caution">
    <text evidence="1">The sequence shown here is derived from an EMBL/GenBank/DDBJ whole genome shotgun (WGS) entry which is preliminary data.</text>
</comment>
<reference evidence="1" key="1">
    <citation type="submission" date="2023-04" db="EMBL/GenBank/DDBJ databases">
        <title>Draft Genome sequencing of Naganishia species isolated from polar environments using Oxford Nanopore Technology.</title>
        <authorList>
            <person name="Leo P."/>
            <person name="Venkateswaran K."/>
        </authorList>
    </citation>
    <scope>NUCLEOTIDE SEQUENCE</scope>
    <source>
        <strain evidence="1">DBVPG 5303</strain>
    </source>
</reference>
<keyword evidence="2" id="KW-1185">Reference proteome</keyword>
<organism evidence="1 2">
    <name type="scientific">Naganishia onofrii</name>
    <dbReference type="NCBI Taxonomy" id="1851511"/>
    <lineage>
        <taxon>Eukaryota</taxon>
        <taxon>Fungi</taxon>
        <taxon>Dikarya</taxon>
        <taxon>Basidiomycota</taxon>
        <taxon>Agaricomycotina</taxon>
        <taxon>Tremellomycetes</taxon>
        <taxon>Filobasidiales</taxon>
        <taxon>Filobasidiaceae</taxon>
        <taxon>Naganishia</taxon>
    </lineage>
</organism>
<protein>
    <submittedName>
        <fullName evidence="1">Uncharacterized protein</fullName>
    </submittedName>
</protein>
<sequence>MSDESICLVRGSINIDEFYDLPTIVRPGQTISAFNFSKRLGGKGANQARAAARAGARVLLDAAVGQGVEGESVKKELCGPVKGVEDIGVPFDAGDEPEGGILGERIRVWDDGSTGKAIIQRAEDGENSIIILAGANASLPSKPYTPLIPQNTTHLLLANEIPLDETLAYLRAAASQQNVTTIYNPSPMPTSSELAAFPWNCVGWLIVNEGELGDIAKAVFSSSKEVKLDGEGEVNGAVRYLTNGKDKEDGKKTIEAASIVAKALHTALPRLSSFDDDDSETSTAAVVNIICTLGASGVLHVRRSSFTASQGKDEVNAKCLPAAKLLRPIRDTTGAGDCFMGYLAAGLMRLQRKDGAGCAEGEEEKFEGVLKRCLTACSICVENEGAQDSYPTMAQVETRLAKNPIS</sequence>
<proteinExistence type="predicted"/>
<accession>A0ACC2X2S8</accession>
<dbReference type="EMBL" id="JASBWV010000030">
    <property type="protein sequence ID" value="KAJ9118078.1"/>
    <property type="molecule type" value="Genomic_DNA"/>
</dbReference>